<evidence type="ECO:0000313" key="2">
    <source>
        <dbReference type="EMBL" id="GJE03104.1"/>
    </source>
</evidence>
<feature type="domain" description="PilZ" evidence="1">
    <location>
        <begin position="3"/>
        <end position="81"/>
    </location>
</feature>
<dbReference type="Pfam" id="PF07238">
    <property type="entry name" value="PilZ"/>
    <property type="match status" value="1"/>
</dbReference>
<sequence>MQERRLDARLLLAENARVLVHGTQAEFDCILRDISAGGARLLVPAAPDIVEDLTLTYGADGAKICCRVVWQRPGEMGVMFVS</sequence>
<dbReference type="EMBL" id="BPQQ01000067">
    <property type="protein sequence ID" value="GJE03104.1"/>
    <property type="molecule type" value="Genomic_DNA"/>
</dbReference>
<comment type="caution">
    <text evidence="2">The sequence shown here is derived from an EMBL/GenBank/DDBJ whole genome shotgun (WGS) entry which is preliminary data.</text>
</comment>
<accession>A0ABQ4SIT1</accession>
<evidence type="ECO:0000259" key="1">
    <source>
        <dbReference type="Pfam" id="PF07238"/>
    </source>
</evidence>
<reference evidence="2" key="2">
    <citation type="submission" date="2021-08" db="EMBL/GenBank/DDBJ databases">
        <authorList>
            <person name="Tani A."/>
            <person name="Ola A."/>
            <person name="Ogura Y."/>
            <person name="Katsura K."/>
            <person name="Hayashi T."/>
        </authorList>
    </citation>
    <scope>NUCLEOTIDE SEQUENCE</scope>
    <source>
        <strain evidence="2">DSM 17168</strain>
    </source>
</reference>
<reference evidence="2" key="1">
    <citation type="journal article" date="2021" name="Front. Microbiol.">
        <title>Comprehensive Comparative Genomics and Phenotyping of Methylobacterium Species.</title>
        <authorList>
            <person name="Alessa O."/>
            <person name="Ogura Y."/>
            <person name="Fujitani Y."/>
            <person name="Takami H."/>
            <person name="Hayashi T."/>
            <person name="Sahin N."/>
            <person name="Tani A."/>
        </authorList>
    </citation>
    <scope>NUCLEOTIDE SEQUENCE</scope>
    <source>
        <strain evidence="2">DSM 17168</strain>
    </source>
</reference>
<protein>
    <recommendedName>
        <fullName evidence="1">PilZ domain-containing protein</fullName>
    </recommendedName>
</protein>
<dbReference type="InterPro" id="IPR009875">
    <property type="entry name" value="PilZ_domain"/>
</dbReference>
<dbReference type="Gene3D" id="2.40.10.220">
    <property type="entry name" value="predicted glycosyltransferase like domains"/>
    <property type="match status" value="1"/>
</dbReference>
<name>A0ABQ4SIT1_9HYPH</name>
<evidence type="ECO:0000313" key="3">
    <source>
        <dbReference type="Proteomes" id="UP001055153"/>
    </source>
</evidence>
<dbReference type="RefSeq" id="WP_238240461.1">
    <property type="nucleotide sequence ID" value="NZ_BPQQ01000067.1"/>
</dbReference>
<proteinExistence type="predicted"/>
<dbReference type="SUPFAM" id="SSF141371">
    <property type="entry name" value="PilZ domain-like"/>
    <property type="match status" value="1"/>
</dbReference>
<keyword evidence="3" id="KW-1185">Reference proteome</keyword>
<dbReference type="Proteomes" id="UP001055153">
    <property type="component" value="Unassembled WGS sequence"/>
</dbReference>
<gene>
    <name evidence="2" type="ORF">GMJLKIPL_5055</name>
</gene>
<organism evidence="2 3">
    <name type="scientific">Methylobacterium isbiliense</name>
    <dbReference type="NCBI Taxonomy" id="315478"/>
    <lineage>
        <taxon>Bacteria</taxon>
        <taxon>Pseudomonadati</taxon>
        <taxon>Pseudomonadota</taxon>
        <taxon>Alphaproteobacteria</taxon>
        <taxon>Hyphomicrobiales</taxon>
        <taxon>Methylobacteriaceae</taxon>
        <taxon>Methylobacterium</taxon>
    </lineage>
</organism>